<gene>
    <name evidence="9" type="primary">ung</name>
    <name evidence="13" type="ORF">GH975_09245</name>
</gene>
<dbReference type="InterPro" id="IPR018085">
    <property type="entry name" value="Ura-DNA_Glyclase_AS"/>
</dbReference>
<dbReference type="OrthoDB" id="9804372at2"/>
<proteinExistence type="inferred from homology"/>
<dbReference type="NCBIfam" id="NF003588">
    <property type="entry name" value="PRK05254.1-1"/>
    <property type="match status" value="1"/>
</dbReference>
<keyword evidence="7 9" id="KW-0378">Hydrolase</keyword>
<dbReference type="NCBIfam" id="TIGR00628">
    <property type="entry name" value="ung"/>
    <property type="match status" value="1"/>
</dbReference>
<dbReference type="KEGG" id="llp:GH975_09245"/>
<dbReference type="NCBIfam" id="NF003589">
    <property type="entry name" value="PRK05254.1-2"/>
    <property type="match status" value="1"/>
</dbReference>
<comment type="subcellular location">
    <subcellularLocation>
        <location evidence="9">Cytoplasm</location>
    </subcellularLocation>
</comment>
<comment type="similarity">
    <text evidence="3 9 11">Belongs to the uracil-DNA glycosylase (UDG) superfamily. UNG family.</text>
</comment>
<dbReference type="PANTHER" id="PTHR11264:SF0">
    <property type="entry name" value="URACIL-DNA GLYCOSYLASE"/>
    <property type="match status" value="1"/>
</dbReference>
<sequence length="213" mass="23183">MFLPTSWHPVANRLPPDYLAQLAARLPTPSFPPESQWLRAYQLCPAGATKVVIIGQDPYHGPGQAEGLSFSVASGKWPPSLTNIFKEMCDDLGCQPPFSGSLVGWAEQGVLLLNRVLSVSPGRANSHQGLGWEQLTQATIEYLAAQPQPRVYWLWGKAAQGLASLIPAHQLALCAPHPSPLSSYRGFFGSKPFSQTNAYLQAHGLTPIRWSDV</sequence>
<dbReference type="Pfam" id="PF03167">
    <property type="entry name" value="UDG"/>
    <property type="match status" value="1"/>
</dbReference>
<comment type="function">
    <text evidence="2 9 11">Excises uracil residues from the DNA which can arise as a result of misincorporation of dUMP residues by DNA polymerase or due to deamination of cytosine.</text>
</comment>
<dbReference type="InterPro" id="IPR002043">
    <property type="entry name" value="UDG_fam1"/>
</dbReference>
<dbReference type="HAMAP" id="MF_00148">
    <property type="entry name" value="UDG"/>
    <property type="match status" value="1"/>
</dbReference>
<keyword evidence="6 9" id="KW-0227">DNA damage</keyword>
<protein>
    <recommendedName>
        <fullName evidence="5 9">Uracil-DNA glycosylase</fullName>
        <shortName evidence="9">UDG</shortName>
        <ecNumber evidence="4 9">3.2.2.27</ecNumber>
    </recommendedName>
</protein>
<comment type="catalytic activity">
    <reaction evidence="1 9 11">
        <text>Hydrolyzes single-stranded DNA or mismatched double-stranded DNA and polynucleotides, releasing free uracil.</text>
        <dbReference type="EC" id="3.2.2.27"/>
    </reaction>
</comment>
<feature type="domain" description="Uracil-DNA glycosylase-like" evidence="12">
    <location>
        <begin position="42"/>
        <end position="200"/>
    </location>
</feature>
<dbReference type="GO" id="GO:0004844">
    <property type="term" value="F:uracil DNA N-glycosylase activity"/>
    <property type="evidence" value="ECO:0007669"/>
    <property type="project" value="UniProtKB-UniRule"/>
</dbReference>
<dbReference type="GO" id="GO:0005737">
    <property type="term" value="C:cytoplasm"/>
    <property type="evidence" value="ECO:0007669"/>
    <property type="project" value="UniProtKB-SubCell"/>
</dbReference>
<organism evidence="13 14">
    <name type="scientific">Litorivicinus lipolyticus</name>
    <dbReference type="NCBI Taxonomy" id="418701"/>
    <lineage>
        <taxon>Bacteria</taxon>
        <taxon>Pseudomonadati</taxon>
        <taxon>Pseudomonadota</taxon>
        <taxon>Gammaproteobacteria</taxon>
        <taxon>Oceanospirillales</taxon>
        <taxon>Litorivicinaceae</taxon>
        <taxon>Litorivicinus</taxon>
    </lineage>
</organism>
<evidence type="ECO:0000256" key="3">
    <source>
        <dbReference type="ARBA" id="ARBA00008184"/>
    </source>
</evidence>
<dbReference type="PROSITE" id="PS00130">
    <property type="entry name" value="U_DNA_GLYCOSYLASE"/>
    <property type="match status" value="1"/>
</dbReference>
<dbReference type="SUPFAM" id="SSF52141">
    <property type="entry name" value="Uracil-DNA glycosylase-like"/>
    <property type="match status" value="1"/>
</dbReference>
<evidence type="ECO:0000256" key="4">
    <source>
        <dbReference type="ARBA" id="ARBA00012030"/>
    </source>
</evidence>
<name>A0A5Q2QBS7_9GAMM</name>
<dbReference type="NCBIfam" id="NF003592">
    <property type="entry name" value="PRK05254.1-5"/>
    <property type="match status" value="1"/>
</dbReference>
<evidence type="ECO:0000313" key="13">
    <source>
        <dbReference type="EMBL" id="QGG80743.1"/>
    </source>
</evidence>
<dbReference type="Proteomes" id="UP000388235">
    <property type="component" value="Chromosome"/>
</dbReference>
<dbReference type="InterPro" id="IPR036895">
    <property type="entry name" value="Uracil-DNA_glycosylase-like_sf"/>
</dbReference>
<dbReference type="CDD" id="cd10027">
    <property type="entry name" value="UDG-F1-like"/>
    <property type="match status" value="1"/>
</dbReference>
<dbReference type="EC" id="3.2.2.27" evidence="4 9"/>
<evidence type="ECO:0000256" key="2">
    <source>
        <dbReference type="ARBA" id="ARBA00002631"/>
    </source>
</evidence>
<dbReference type="RefSeq" id="WP_153714247.1">
    <property type="nucleotide sequence ID" value="NZ_CP045871.1"/>
</dbReference>
<evidence type="ECO:0000256" key="9">
    <source>
        <dbReference type="HAMAP-Rule" id="MF_00148"/>
    </source>
</evidence>
<evidence type="ECO:0000256" key="6">
    <source>
        <dbReference type="ARBA" id="ARBA00022763"/>
    </source>
</evidence>
<keyword evidence="9" id="KW-0963">Cytoplasm</keyword>
<evidence type="ECO:0000259" key="12">
    <source>
        <dbReference type="SMART" id="SM00986"/>
    </source>
</evidence>
<accession>A0A5Q2QBS7</accession>
<dbReference type="GO" id="GO:0097510">
    <property type="term" value="P:base-excision repair, AP site formation via deaminated base removal"/>
    <property type="evidence" value="ECO:0007669"/>
    <property type="project" value="TreeGrafter"/>
</dbReference>
<evidence type="ECO:0000256" key="7">
    <source>
        <dbReference type="ARBA" id="ARBA00022801"/>
    </source>
</evidence>
<dbReference type="Gene3D" id="3.40.470.10">
    <property type="entry name" value="Uracil-DNA glycosylase-like domain"/>
    <property type="match status" value="1"/>
</dbReference>
<dbReference type="InterPro" id="IPR005122">
    <property type="entry name" value="Uracil-DNA_glycosylase-like"/>
</dbReference>
<evidence type="ECO:0000256" key="11">
    <source>
        <dbReference type="RuleBase" id="RU003780"/>
    </source>
</evidence>
<dbReference type="AlphaFoldDB" id="A0A5Q2QBS7"/>
<dbReference type="SMART" id="SM00987">
    <property type="entry name" value="UreE_C"/>
    <property type="match status" value="1"/>
</dbReference>
<dbReference type="SMART" id="SM00986">
    <property type="entry name" value="UDG"/>
    <property type="match status" value="1"/>
</dbReference>
<keyword evidence="13" id="KW-0326">Glycosidase</keyword>
<dbReference type="PANTHER" id="PTHR11264">
    <property type="entry name" value="URACIL-DNA GLYCOSYLASE"/>
    <property type="match status" value="1"/>
</dbReference>
<evidence type="ECO:0000256" key="5">
    <source>
        <dbReference type="ARBA" id="ARBA00018429"/>
    </source>
</evidence>
<reference evidence="13 14" key="1">
    <citation type="submission" date="2019-11" db="EMBL/GenBank/DDBJ databases">
        <authorList>
            <person name="Khan S.A."/>
            <person name="Jeon C.O."/>
            <person name="Chun B.H."/>
        </authorList>
    </citation>
    <scope>NUCLEOTIDE SEQUENCE [LARGE SCALE GENOMIC DNA]</scope>
    <source>
        <strain evidence="13 14">IMCC 1097</strain>
    </source>
</reference>
<keyword evidence="8 9" id="KW-0234">DNA repair</keyword>
<evidence type="ECO:0000256" key="1">
    <source>
        <dbReference type="ARBA" id="ARBA00001400"/>
    </source>
</evidence>
<evidence type="ECO:0000256" key="8">
    <source>
        <dbReference type="ARBA" id="ARBA00023204"/>
    </source>
</evidence>
<evidence type="ECO:0000256" key="10">
    <source>
        <dbReference type="PROSITE-ProRule" id="PRU10072"/>
    </source>
</evidence>
<feature type="active site" description="Proton acceptor" evidence="9 10">
    <location>
        <position position="57"/>
    </location>
</feature>
<dbReference type="EMBL" id="CP045871">
    <property type="protein sequence ID" value="QGG80743.1"/>
    <property type="molecule type" value="Genomic_DNA"/>
</dbReference>
<evidence type="ECO:0000313" key="14">
    <source>
        <dbReference type="Proteomes" id="UP000388235"/>
    </source>
</evidence>
<keyword evidence="14" id="KW-1185">Reference proteome</keyword>